<dbReference type="PROSITE" id="PS51384">
    <property type="entry name" value="FAD_FR"/>
    <property type="match status" value="1"/>
</dbReference>
<dbReference type="EMBL" id="JAULSR010000005">
    <property type="protein sequence ID" value="KAK0617804.1"/>
    <property type="molecule type" value="Genomic_DNA"/>
</dbReference>
<evidence type="ECO:0000256" key="9">
    <source>
        <dbReference type="ARBA" id="ARBA00022857"/>
    </source>
</evidence>
<dbReference type="EC" id="1.6.2.4" evidence="16"/>
<keyword evidence="11 16" id="KW-0560">Oxidoreductase</keyword>
<dbReference type="InterPro" id="IPR017938">
    <property type="entry name" value="Riboflavin_synthase-like_b-brl"/>
</dbReference>
<comment type="cofactor">
    <cofactor evidence="1 16 17">
        <name>heme</name>
        <dbReference type="ChEBI" id="CHEBI:30413"/>
    </cofactor>
</comment>
<dbReference type="PANTHER" id="PTHR19384">
    <property type="entry name" value="NITRIC OXIDE SYNTHASE-RELATED"/>
    <property type="match status" value="1"/>
</dbReference>
<evidence type="ECO:0000256" key="3">
    <source>
        <dbReference type="ARBA" id="ARBA00022448"/>
    </source>
</evidence>
<dbReference type="GO" id="GO:0005506">
    <property type="term" value="F:iron ion binding"/>
    <property type="evidence" value="ECO:0007669"/>
    <property type="project" value="UniProtKB-UniRule"/>
</dbReference>
<dbReference type="Pfam" id="PF00258">
    <property type="entry name" value="Flavodoxin_1"/>
    <property type="match status" value="1"/>
</dbReference>
<comment type="caution">
    <text evidence="20">The sequence shown here is derived from an EMBL/GenBank/DDBJ whole genome shotgun (WGS) entry which is preliminary data.</text>
</comment>
<dbReference type="InterPro" id="IPR002401">
    <property type="entry name" value="Cyt_P450_E_grp-I"/>
</dbReference>
<dbReference type="GO" id="GO:0005829">
    <property type="term" value="C:cytosol"/>
    <property type="evidence" value="ECO:0007669"/>
    <property type="project" value="TreeGrafter"/>
</dbReference>
<dbReference type="GO" id="GO:0003958">
    <property type="term" value="F:NADPH-hemoprotein reductase activity"/>
    <property type="evidence" value="ECO:0007669"/>
    <property type="project" value="UniProtKB-UniRule"/>
</dbReference>
<comment type="similarity">
    <text evidence="2 16">In the N-terminal section; belongs to the cytochrome P450 family.</text>
</comment>
<reference evidence="20" key="1">
    <citation type="submission" date="2023-06" db="EMBL/GenBank/DDBJ databases">
        <title>Genome-scale phylogeny and comparative genomics of the fungal order Sordariales.</title>
        <authorList>
            <consortium name="Lawrence Berkeley National Laboratory"/>
            <person name="Hensen N."/>
            <person name="Bonometti L."/>
            <person name="Westerberg I."/>
            <person name="Brannstrom I.O."/>
            <person name="Guillou S."/>
            <person name="Cros-Aarteil S."/>
            <person name="Calhoun S."/>
            <person name="Haridas S."/>
            <person name="Kuo A."/>
            <person name="Mondo S."/>
            <person name="Pangilinan J."/>
            <person name="Riley R."/>
            <person name="LaButti K."/>
            <person name="Andreopoulos B."/>
            <person name="Lipzen A."/>
            <person name="Chen C."/>
            <person name="Yanf M."/>
            <person name="Daum C."/>
            <person name="Ng V."/>
            <person name="Clum A."/>
            <person name="Steindorff A."/>
            <person name="Ohm R."/>
            <person name="Martin F."/>
            <person name="Silar P."/>
            <person name="Natvig D."/>
            <person name="Lalanne C."/>
            <person name="Gautier V."/>
            <person name="Ament-velasquez S.L."/>
            <person name="Kruys A."/>
            <person name="Hutchinson M.I."/>
            <person name="Powell A.J."/>
            <person name="Barry K."/>
            <person name="Miller A.N."/>
            <person name="Grigoriev I.V."/>
            <person name="Debuchy R."/>
            <person name="Gladieux P."/>
            <person name="Thoren M.H."/>
            <person name="Johannesson H."/>
        </authorList>
    </citation>
    <scope>NUCLEOTIDE SEQUENCE</scope>
    <source>
        <strain evidence="20">SMH3391-2</strain>
    </source>
</reference>
<dbReference type="Gene3D" id="3.40.50.360">
    <property type="match status" value="1"/>
</dbReference>
<keyword evidence="9 16" id="KW-0521">NADP</keyword>
<dbReference type="InterPro" id="IPR023206">
    <property type="entry name" value="Bifunctional_P450_P450_red"/>
</dbReference>
<feature type="binding site" description="axial binding residue" evidence="17">
    <location>
        <position position="408"/>
    </location>
    <ligand>
        <name>heme</name>
        <dbReference type="ChEBI" id="CHEBI:30413"/>
    </ligand>
    <ligandPart>
        <name>Fe</name>
        <dbReference type="ChEBI" id="CHEBI:18248"/>
    </ligandPart>
</feature>
<dbReference type="InterPro" id="IPR017927">
    <property type="entry name" value="FAD-bd_FR_type"/>
</dbReference>
<evidence type="ECO:0000313" key="21">
    <source>
        <dbReference type="Proteomes" id="UP001174934"/>
    </source>
</evidence>
<proteinExistence type="inferred from homology"/>
<dbReference type="GO" id="GO:0050660">
    <property type="term" value="F:flavin adenine dinucleotide binding"/>
    <property type="evidence" value="ECO:0007669"/>
    <property type="project" value="TreeGrafter"/>
</dbReference>
<evidence type="ECO:0000256" key="4">
    <source>
        <dbReference type="ARBA" id="ARBA00022617"/>
    </source>
</evidence>
<evidence type="ECO:0000256" key="13">
    <source>
        <dbReference type="ARBA" id="ARBA00023033"/>
    </source>
</evidence>
<dbReference type="PANTHER" id="PTHR19384:SF127">
    <property type="entry name" value="BIFUNCTIONAL CYTOCHROME P450_NADPH--P450 REDUCTASE"/>
    <property type="match status" value="1"/>
</dbReference>
<keyword evidence="7 16" id="KW-0479">Metal-binding</keyword>
<dbReference type="CDD" id="cd11068">
    <property type="entry name" value="CYP120A1"/>
    <property type="match status" value="1"/>
</dbReference>
<dbReference type="PRINTS" id="PR00385">
    <property type="entry name" value="P450"/>
</dbReference>
<dbReference type="Pfam" id="PF00175">
    <property type="entry name" value="NAD_binding_1"/>
    <property type="match status" value="1"/>
</dbReference>
<keyword evidence="21" id="KW-1185">Reference proteome</keyword>
<dbReference type="CDD" id="cd06206">
    <property type="entry name" value="bifunctional_CYPOR"/>
    <property type="match status" value="1"/>
</dbReference>
<evidence type="ECO:0000256" key="16">
    <source>
        <dbReference type="PIRNR" id="PIRNR000209"/>
    </source>
</evidence>
<evidence type="ECO:0000256" key="7">
    <source>
        <dbReference type="ARBA" id="ARBA00022723"/>
    </source>
</evidence>
<dbReference type="InterPro" id="IPR008254">
    <property type="entry name" value="Flavodoxin/NO_synth"/>
</dbReference>
<dbReference type="FunFam" id="2.40.30.10:FF:000198">
    <property type="entry name" value="Bifunctional cytochrome P450/NADPH--P450 reductase"/>
    <property type="match status" value="1"/>
</dbReference>
<dbReference type="InterPro" id="IPR036396">
    <property type="entry name" value="Cyt_P450_sf"/>
</dbReference>
<evidence type="ECO:0000259" key="19">
    <source>
        <dbReference type="PROSITE" id="PS51384"/>
    </source>
</evidence>
<dbReference type="PROSITE" id="PS50902">
    <property type="entry name" value="FLAVODOXIN_LIKE"/>
    <property type="match status" value="1"/>
</dbReference>
<evidence type="ECO:0000256" key="11">
    <source>
        <dbReference type="ARBA" id="ARBA00023002"/>
    </source>
</evidence>
<evidence type="ECO:0000256" key="5">
    <source>
        <dbReference type="ARBA" id="ARBA00022630"/>
    </source>
</evidence>
<dbReference type="GO" id="GO:0010181">
    <property type="term" value="F:FMN binding"/>
    <property type="evidence" value="ECO:0007669"/>
    <property type="project" value="UniProtKB-UniRule"/>
</dbReference>
<keyword evidence="5 16" id="KW-0285">Flavoprotein</keyword>
<dbReference type="InterPro" id="IPR023173">
    <property type="entry name" value="NADPH_Cyt_P450_Rdtase_alpha"/>
</dbReference>
<evidence type="ECO:0000256" key="12">
    <source>
        <dbReference type="ARBA" id="ARBA00023004"/>
    </source>
</evidence>
<accession>A0AA39WLV9</accession>
<keyword evidence="8 16" id="KW-0274">FAD</keyword>
<evidence type="ECO:0000256" key="17">
    <source>
        <dbReference type="PIRSR" id="PIRSR000209-1"/>
    </source>
</evidence>
<dbReference type="InterPro" id="IPR003097">
    <property type="entry name" value="CysJ-like_FAD-binding"/>
</dbReference>
<dbReference type="FunFam" id="3.40.50.360:FF:000032">
    <property type="entry name" value="Bifunctional cytochrome P450/NADPH--P450 reductase"/>
    <property type="match status" value="1"/>
</dbReference>
<dbReference type="InterPro" id="IPR001433">
    <property type="entry name" value="OxRdtase_FAD/NAD-bd"/>
</dbReference>
<dbReference type="SUPFAM" id="SSF52218">
    <property type="entry name" value="Flavoproteins"/>
    <property type="match status" value="1"/>
</dbReference>
<evidence type="ECO:0000256" key="6">
    <source>
        <dbReference type="ARBA" id="ARBA00022643"/>
    </source>
</evidence>
<dbReference type="SUPFAM" id="SSF52343">
    <property type="entry name" value="Ferredoxin reductase-like, C-terminal NADP-linked domain"/>
    <property type="match status" value="1"/>
</dbReference>
<dbReference type="SUPFAM" id="SSF48264">
    <property type="entry name" value="Cytochrome P450"/>
    <property type="match status" value="1"/>
</dbReference>
<evidence type="ECO:0000259" key="18">
    <source>
        <dbReference type="PROSITE" id="PS50902"/>
    </source>
</evidence>
<keyword evidence="4 16" id="KW-0349">Heme</keyword>
<dbReference type="Gene3D" id="2.40.30.10">
    <property type="entry name" value="Translation factors"/>
    <property type="match status" value="1"/>
</dbReference>
<name>A0AA39WLV9_9PEZI</name>
<keyword evidence="12 16" id="KW-0408">Iron</keyword>
<dbReference type="InterPro" id="IPR001128">
    <property type="entry name" value="Cyt_P450"/>
</dbReference>
<dbReference type="SUPFAM" id="SSF63380">
    <property type="entry name" value="Riboflavin synthase domain-like"/>
    <property type="match status" value="1"/>
</dbReference>
<evidence type="ECO:0000256" key="2">
    <source>
        <dbReference type="ARBA" id="ARBA00010018"/>
    </source>
</evidence>
<dbReference type="Proteomes" id="UP001174934">
    <property type="component" value="Unassembled WGS sequence"/>
</dbReference>
<dbReference type="GO" id="GO:0070330">
    <property type="term" value="F:aromatase activity"/>
    <property type="evidence" value="ECO:0007669"/>
    <property type="project" value="UniProtKB-UniRule"/>
</dbReference>
<dbReference type="FunFam" id="1.10.630.10:FF:000040">
    <property type="entry name" value="Bifunctional cytochrome P450/NADPH--P450 reductase"/>
    <property type="match status" value="1"/>
</dbReference>
<keyword evidence="13 16" id="KW-0503">Monooxygenase</keyword>
<dbReference type="Pfam" id="PF00067">
    <property type="entry name" value="p450"/>
    <property type="match status" value="1"/>
</dbReference>
<comment type="catalytic activity">
    <reaction evidence="15 16">
        <text>2 oxidized [cytochrome P450] + NADPH = 2 reduced [cytochrome P450] + NADP(+) + H(+)</text>
        <dbReference type="Rhea" id="RHEA:24040"/>
        <dbReference type="Rhea" id="RHEA-COMP:14627"/>
        <dbReference type="Rhea" id="RHEA-COMP:14628"/>
        <dbReference type="ChEBI" id="CHEBI:15378"/>
        <dbReference type="ChEBI" id="CHEBI:55376"/>
        <dbReference type="ChEBI" id="CHEBI:57783"/>
        <dbReference type="ChEBI" id="CHEBI:58349"/>
        <dbReference type="ChEBI" id="CHEBI:60344"/>
        <dbReference type="EC" id="1.6.2.4"/>
    </reaction>
</comment>
<keyword evidence="3 16" id="KW-0813">Transport</keyword>
<evidence type="ECO:0000256" key="10">
    <source>
        <dbReference type="ARBA" id="ARBA00022982"/>
    </source>
</evidence>
<dbReference type="EC" id="1.14.14.1" evidence="16"/>
<keyword evidence="10 16" id="KW-0249">Electron transport</keyword>
<feature type="domain" description="Flavodoxin-like" evidence="18">
    <location>
        <begin position="505"/>
        <end position="646"/>
    </location>
</feature>
<dbReference type="Gene3D" id="1.20.990.10">
    <property type="entry name" value="NADPH-cytochrome p450 Reductase, Chain A, domain 3"/>
    <property type="match status" value="1"/>
</dbReference>
<protein>
    <recommendedName>
        <fullName evidence="16">Bifunctional cytochrome P450/NADPH--P450 reductase</fullName>
    </recommendedName>
    <domain>
        <recommendedName>
            <fullName evidence="16">Cytochrome P450</fullName>
            <ecNumber evidence="16">1.14.14.1</ecNumber>
        </recommendedName>
    </domain>
    <domain>
        <recommendedName>
            <fullName evidence="16">NADPH--cytochrome P450 reductase</fullName>
            <ecNumber evidence="16">1.6.2.4</ecNumber>
        </recommendedName>
    </domain>
</protein>
<evidence type="ECO:0000256" key="1">
    <source>
        <dbReference type="ARBA" id="ARBA00001971"/>
    </source>
</evidence>
<dbReference type="PROSITE" id="PS00086">
    <property type="entry name" value="CYTOCHROME_P450"/>
    <property type="match status" value="1"/>
</dbReference>
<evidence type="ECO:0000256" key="15">
    <source>
        <dbReference type="ARBA" id="ARBA00049342"/>
    </source>
</evidence>
<dbReference type="PRINTS" id="PR00463">
    <property type="entry name" value="EP450I"/>
</dbReference>
<dbReference type="InterPro" id="IPR039261">
    <property type="entry name" value="FNR_nucleotide-bd"/>
</dbReference>
<dbReference type="Gene3D" id="1.10.630.10">
    <property type="entry name" value="Cytochrome P450"/>
    <property type="match status" value="1"/>
</dbReference>
<evidence type="ECO:0000256" key="14">
    <source>
        <dbReference type="ARBA" id="ARBA00047827"/>
    </source>
</evidence>
<dbReference type="PIRSF" id="PIRSF000209">
    <property type="entry name" value="Bifunctional_P450_P450R"/>
    <property type="match status" value="1"/>
</dbReference>
<dbReference type="AlphaFoldDB" id="A0AA39WLV9"/>
<gene>
    <name evidence="20" type="ORF">B0T17DRAFT_509398</name>
</gene>
<feature type="domain" description="FAD-binding FR-type" evidence="19">
    <location>
        <begin position="686"/>
        <end position="918"/>
    </location>
</feature>
<keyword evidence="6 16" id="KW-0288">FMN</keyword>
<dbReference type="InterPro" id="IPR017972">
    <property type="entry name" value="Cyt_P450_CS"/>
</dbReference>
<dbReference type="GO" id="GO:0020037">
    <property type="term" value="F:heme binding"/>
    <property type="evidence" value="ECO:0007669"/>
    <property type="project" value="UniProtKB-UniRule"/>
</dbReference>
<dbReference type="Pfam" id="PF00667">
    <property type="entry name" value="FAD_binding_1"/>
    <property type="match status" value="1"/>
</dbReference>
<dbReference type="FunFam" id="1.20.990.10:FF:000011">
    <property type="entry name" value="Bifunctional cytochrome P450/NADPH--P450 reductase"/>
    <property type="match status" value="1"/>
</dbReference>
<comment type="cofactor">
    <cofactor evidence="16">
        <name>FAD</name>
        <dbReference type="ChEBI" id="CHEBI:57692"/>
    </cofactor>
    <cofactor evidence="16">
        <name>FMN</name>
        <dbReference type="ChEBI" id="CHEBI:58210"/>
    </cofactor>
</comment>
<evidence type="ECO:0000313" key="20">
    <source>
        <dbReference type="EMBL" id="KAK0617804.1"/>
    </source>
</evidence>
<comment type="catalytic activity">
    <reaction evidence="14 16">
        <text>an organic molecule + reduced [NADPH--hemoprotein reductase] + O2 = an alcohol + oxidized [NADPH--hemoprotein reductase] + H2O + H(+)</text>
        <dbReference type="Rhea" id="RHEA:17149"/>
        <dbReference type="Rhea" id="RHEA-COMP:11964"/>
        <dbReference type="Rhea" id="RHEA-COMP:11965"/>
        <dbReference type="ChEBI" id="CHEBI:15377"/>
        <dbReference type="ChEBI" id="CHEBI:15378"/>
        <dbReference type="ChEBI" id="CHEBI:15379"/>
        <dbReference type="ChEBI" id="CHEBI:30879"/>
        <dbReference type="ChEBI" id="CHEBI:57618"/>
        <dbReference type="ChEBI" id="CHEBI:58210"/>
        <dbReference type="ChEBI" id="CHEBI:142491"/>
        <dbReference type="EC" id="1.14.14.1"/>
    </reaction>
</comment>
<organism evidence="20 21">
    <name type="scientific">Bombardia bombarda</name>
    <dbReference type="NCBI Taxonomy" id="252184"/>
    <lineage>
        <taxon>Eukaryota</taxon>
        <taxon>Fungi</taxon>
        <taxon>Dikarya</taxon>
        <taxon>Ascomycota</taxon>
        <taxon>Pezizomycotina</taxon>
        <taxon>Sordariomycetes</taxon>
        <taxon>Sordariomycetidae</taxon>
        <taxon>Sordariales</taxon>
        <taxon>Lasiosphaeriaceae</taxon>
        <taxon>Bombardia</taxon>
    </lineage>
</organism>
<sequence>MSEELVPIPEPRGLPVLGVALDINPEVPITTFLNWANQYGEIMRLKIVGRDIVSVNSIALVHEMCDEKRFEKNVSGPLMQVRNGVHDGLFTAINGEPNWGIAHRVLMPAFGPMSIQGMFDEMHEIASQLSLKWARHGPTKPIMVTDDFTRLALDTLALCSMNFRFNSYYHDDMHPFIDAMGDFLVESDSRARRPPYTSFFHRAADRKYEEDIAILRKTAQDVLNSRKGKPTERRDLLSAMMDGVDPKTGAKLTDDSIIDNLITFLIAGHETTSGLLSFAFYQLIRHPEAYRRAQQEVDDVVGTGPITVEHIKKVPYISAILRETLRLNPTIPIIGMQAKNDDVLGGKYAVKKGQSILLLLAKAHLDPAVYGDDANEFVPERMLDENFERRSREHPDCWKPFGNGMRGCIGRPFAWQEAVLVMMMLLQNFNFMPDDANYNLHYKQTLTLKPKDFYMRAVLRGGISPTELEHRLAGGLATPTQGAKAKPASTGHSRTASQVSRLKPINIYYGSNTGTCETIAQRLAGDAASHGFQATVVDSLDAANQNLPKDRPVVFITASYEGQPPDNAALFTGWVESLKADELNDVSYAVFGCGHRDWTSTFHRIPKLINETVAARGGSRICPMGLTDAAQGEMFTDFEQWEDEVFWPAVEEKYGTSDLEGTENEATSTSALSVQFSTPRSSTLRQDVKEAVVIATEVLTAPGAASMKKHIEIQLPSDLSYKAGDYLAVLPLNPKETVNRALRRFQLAWDTNVTIGADRPTTLPVNVPVPVSDVLGAYVELAQPATKRSILALAEAAKDDATKSSLKRLASSANYTAEVSRKRVSVLDLLETYPTVSLPFGSFLALLPPMRVRQYSISSSPLWNPAHVTLSYSLLETPSLANPSVKHIGVATSYLSSLEPGDKLNVSVRPSHTAFHLPQLADKTPIVCIGAGAGIAPFRGFIQERAKMIEAGQRLEECLLFFGCRSPAEDDLYREELDKWEELGAVDVRRAYSRATEGVDEAKGCKHVDDRLWEDREDLANLWDKGAKVYVCGSRELGESVKKVVVKVAMEWKNAKVRGEGGAEGEATEEDALKWFESIRNERYATDVFD</sequence>
<evidence type="ECO:0000256" key="8">
    <source>
        <dbReference type="ARBA" id="ARBA00022827"/>
    </source>
</evidence>
<dbReference type="InterPro" id="IPR029039">
    <property type="entry name" value="Flavoprotein-like_sf"/>
</dbReference>
<dbReference type="Gene3D" id="3.40.50.80">
    <property type="entry name" value="Nucleotide-binding domain of ferredoxin-NADP reductase (FNR) module"/>
    <property type="match status" value="1"/>
</dbReference>